<evidence type="ECO:0000313" key="2">
    <source>
        <dbReference type="Proteomes" id="UP000184028"/>
    </source>
</evidence>
<dbReference type="EMBL" id="FRBT01000001">
    <property type="protein sequence ID" value="SHL20857.1"/>
    <property type="molecule type" value="Genomic_DNA"/>
</dbReference>
<gene>
    <name evidence="1" type="ORF">SAMN05444484_101714</name>
</gene>
<keyword evidence="2" id="KW-1185">Reference proteome</keyword>
<protein>
    <submittedName>
        <fullName evidence="1">WG containing repeat-containing protein</fullName>
    </submittedName>
</protein>
<evidence type="ECO:0000313" key="1">
    <source>
        <dbReference type="EMBL" id="SHL20857.1"/>
    </source>
</evidence>
<name>A0A1M6YRK9_9FLAO</name>
<dbReference type="OrthoDB" id="5464673at2"/>
<dbReference type="PANTHER" id="PTHR37841">
    <property type="entry name" value="GLR2918 PROTEIN"/>
    <property type="match status" value="1"/>
</dbReference>
<sequence length="523" mass="61004">MLFFYTYFISFDVCYLLKVRIMKMFRIFLLLFPLLSICQPKFNPIREQLTTSKKYEYVYNFENNYAAFRTFKGKMGLIDSTGNVVIKPNYEFINNKPELKNLYEAGISIHKKYKRGFIDLKSNIRIPFEYEDVYYFGNGLIRVSKNNKTGVLDTLNRIVLPLKFDYIMAQDGILFVQTINTIDLFDSTGKQITRFKAKDIDYFKDHRAIVTLQNSTKLIIDNQGKVVLSPVKNHQFEKVINSDSFLIRNTLTNKKGIINSLGEYEIECKYDDIITDKSIYIVKNKLKYGLVTPKDSVLKPLIYDAIYAANYNDDTLFKNQFLAKKGDLEGIIDPFSEKDIIPCQYKNIQTFSNFYVVTNSNDKNGLFSEKGEVVIDENYDFYAIAQNKIFATKNDKKYLLTILENTYSEIEIPVDEFARKKLFYNGFIKSKYQIFKTGNQFGVMSNQNKIVIPCEFDAIENIYTSSEFVVKKNNKYGVVNTKNEVLLPVKYDSYNIIKESIKFENKGQKEIKHYAVNFSQDTE</sequence>
<dbReference type="Pfam" id="PF14903">
    <property type="entry name" value="WG_beta_rep"/>
    <property type="match status" value="5"/>
</dbReference>
<dbReference type="AlphaFoldDB" id="A0A1M6YRK9"/>
<proteinExistence type="predicted"/>
<dbReference type="Proteomes" id="UP000184028">
    <property type="component" value="Unassembled WGS sequence"/>
</dbReference>
<dbReference type="STRING" id="946677.SAMN05444484_101714"/>
<accession>A0A1M6YRK9</accession>
<dbReference type="PANTHER" id="PTHR37841:SF1">
    <property type="entry name" value="DUF3298 DOMAIN-CONTAINING PROTEIN"/>
    <property type="match status" value="1"/>
</dbReference>
<dbReference type="InterPro" id="IPR032774">
    <property type="entry name" value="WG_beta_rep"/>
</dbReference>
<organism evidence="1 2">
    <name type="scientific">Flavobacterium chilense</name>
    <dbReference type="NCBI Taxonomy" id="946677"/>
    <lineage>
        <taxon>Bacteria</taxon>
        <taxon>Pseudomonadati</taxon>
        <taxon>Bacteroidota</taxon>
        <taxon>Flavobacteriia</taxon>
        <taxon>Flavobacteriales</taxon>
        <taxon>Flavobacteriaceae</taxon>
        <taxon>Flavobacterium</taxon>
    </lineage>
</organism>
<reference evidence="2" key="1">
    <citation type="submission" date="2016-11" db="EMBL/GenBank/DDBJ databases">
        <authorList>
            <person name="Varghese N."/>
            <person name="Submissions S."/>
        </authorList>
    </citation>
    <scope>NUCLEOTIDE SEQUENCE [LARGE SCALE GENOMIC DNA]</scope>
    <source>
        <strain evidence="2">DSM 24724</strain>
    </source>
</reference>